<dbReference type="Gene3D" id="2.20.28.10">
    <property type="match status" value="1"/>
</dbReference>
<dbReference type="PRINTS" id="PR01660">
    <property type="entry name" value="MCMPROTEIN4"/>
</dbReference>
<reference evidence="14 15" key="1">
    <citation type="submission" date="2019-01" db="EMBL/GenBank/DDBJ databases">
        <title>Nuclear Genome Assembly of the Microalgal Biofuel strain Nannochloropsis salina CCMP1776.</title>
        <authorList>
            <person name="Hovde B."/>
        </authorList>
    </citation>
    <scope>NUCLEOTIDE SEQUENCE [LARGE SCALE GENOMIC DNA]</scope>
    <source>
        <strain evidence="14 15">CCMP1776</strain>
    </source>
</reference>
<dbReference type="EC" id="3.6.4.12" evidence="3"/>
<dbReference type="InterPro" id="IPR008047">
    <property type="entry name" value="MCM_4"/>
</dbReference>
<keyword evidence="7" id="KW-0347">Helicase</keyword>
<dbReference type="OrthoDB" id="10251574at2759"/>
<dbReference type="Pfam" id="PF00493">
    <property type="entry name" value="MCM"/>
    <property type="match status" value="2"/>
</dbReference>
<feature type="compositionally biased region" description="Acidic residues" evidence="12">
    <location>
        <begin position="746"/>
        <end position="756"/>
    </location>
</feature>
<dbReference type="Gene3D" id="2.40.50.140">
    <property type="entry name" value="Nucleic acid-binding proteins"/>
    <property type="match status" value="1"/>
</dbReference>
<dbReference type="InterPro" id="IPR027417">
    <property type="entry name" value="P-loop_NTPase"/>
</dbReference>
<evidence type="ECO:0000256" key="6">
    <source>
        <dbReference type="ARBA" id="ARBA00022801"/>
    </source>
</evidence>
<evidence type="ECO:0000256" key="2">
    <source>
        <dbReference type="ARBA" id="ARBA00008010"/>
    </source>
</evidence>
<keyword evidence="5 11" id="KW-0547">Nucleotide-binding</keyword>
<dbReference type="GO" id="GO:0006271">
    <property type="term" value="P:DNA strand elongation involved in DNA replication"/>
    <property type="evidence" value="ECO:0007669"/>
    <property type="project" value="TreeGrafter"/>
</dbReference>
<dbReference type="GO" id="GO:1902975">
    <property type="term" value="P:mitotic DNA replication initiation"/>
    <property type="evidence" value="ECO:0007669"/>
    <property type="project" value="TreeGrafter"/>
</dbReference>
<dbReference type="GO" id="GO:0016787">
    <property type="term" value="F:hydrolase activity"/>
    <property type="evidence" value="ECO:0007669"/>
    <property type="project" value="UniProtKB-KW"/>
</dbReference>
<dbReference type="Pfam" id="PF14551">
    <property type="entry name" value="MCM_N"/>
    <property type="match status" value="1"/>
</dbReference>
<feature type="region of interest" description="Disordered" evidence="12">
    <location>
        <begin position="614"/>
        <end position="644"/>
    </location>
</feature>
<evidence type="ECO:0000256" key="12">
    <source>
        <dbReference type="SAM" id="MobiDB-lite"/>
    </source>
</evidence>
<feature type="domain" description="MCM C-terminal AAA(+) ATPase" evidence="13">
    <location>
        <begin position="666"/>
        <end position="927"/>
    </location>
</feature>
<feature type="region of interest" description="Disordered" evidence="12">
    <location>
        <begin position="169"/>
        <end position="246"/>
    </location>
</feature>
<comment type="subcellular location">
    <subcellularLocation>
        <location evidence="1">Nucleus</location>
    </subcellularLocation>
</comment>
<dbReference type="Proteomes" id="UP000355283">
    <property type="component" value="Unassembled WGS sequence"/>
</dbReference>
<dbReference type="SUPFAM" id="SSF52540">
    <property type="entry name" value="P-loop containing nucleoside triphosphate hydrolases"/>
    <property type="match status" value="1"/>
</dbReference>
<dbReference type="InterPro" id="IPR001208">
    <property type="entry name" value="MCM_dom"/>
</dbReference>
<proteinExistence type="inferred from homology"/>
<dbReference type="InterPro" id="IPR012340">
    <property type="entry name" value="NA-bd_OB-fold"/>
</dbReference>
<dbReference type="Pfam" id="PF17855">
    <property type="entry name" value="MCM_lid"/>
    <property type="match status" value="1"/>
</dbReference>
<dbReference type="AlphaFoldDB" id="A0A4D9CVR5"/>
<dbReference type="PANTHER" id="PTHR11630:SF66">
    <property type="entry name" value="DNA REPLICATION LICENSING FACTOR MCM4"/>
    <property type="match status" value="1"/>
</dbReference>
<dbReference type="GO" id="GO:0003697">
    <property type="term" value="F:single-stranded DNA binding"/>
    <property type="evidence" value="ECO:0007669"/>
    <property type="project" value="TreeGrafter"/>
</dbReference>
<evidence type="ECO:0000256" key="7">
    <source>
        <dbReference type="ARBA" id="ARBA00022806"/>
    </source>
</evidence>
<comment type="caution">
    <text evidence="14">The sequence shown here is derived from an EMBL/GenBank/DDBJ whole genome shotgun (WGS) entry which is preliminary data.</text>
</comment>
<dbReference type="Pfam" id="PF17207">
    <property type="entry name" value="MCM_OB"/>
    <property type="match status" value="1"/>
</dbReference>
<dbReference type="InterPro" id="IPR018525">
    <property type="entry name" value="MCM_CS"/>
</dbReference>
<dbReference type="SUPFAM" id="SSF50249">
    <property type="entry name" value="Nucleic acid-binding proteins"/>
    <property type="match status" value="1"/>
</dbReference>
<feature type="region of interest" description="Disordered" evidence="12">
    <location>
        <begin position="266"/>
        <end position="299"/>
    </location>
</feature>
<feature type="compositionally biased region" description="Acidic residues" evidence="12">
    <location>
        <begin position="269"/>
        <end position="297"/>
    </location>
</feature>
<evidence type="ECO:0000313" key="15">
    <source>
        <dbReference type="Proteomes" id="UP000355283"/>
    </source>
</evidence>
<accession>A0A4D9CVR5</accession>
<dbReference type="Gene3D" id="3.30.1640.10">
    <property type="entry name" value="mini-chromosome maintenance (MCM) complex, chain A, domain 1"/>
    <property type="match status" value="1"/>
</dbReference>
<feature type="region of interest" description="Disordered" evidence="12">
    <location>
        <begin position="93"/>
        <end position="128"/>
    </location>
</feature>
<organism evidence="14 15">
    <name type="scientific">Nannochloropsis salina CCMP1776</name>
    <dbReference type="NCBI Taxonomy" id="1027361"/>
    <lineage>
        <taxon>Eukaryota</taxon>
        <taxon>Sar</taxon>
        <taxon>Stramenopiles</taxon>
        <taxon>Ochrophyta</taxon>
        <taxon>Eustigmatophyceae</taxon>
        <taxon>Eustigmatales</taxon>
        <taxon>Monodopsidaceae</taxon>
        <taxon>Microchloropsis</taxon>
        <taxon>Microchloropsis salina</taxon>
    </lineage>
</organism>
<feature type="compositionally biased region" description="Low complexity" evidence="12">
    <location>
        <begin position="193"/>
        <end position="205"/>
    </location>
</feature>
<dbReference type="InterPro" id="IPR033762">
    <property type="entry name" value="MCM_OB"/>
</dbReference>
<evidence type="ECO:0000256" key="10">
    <source>
        <dbReference type="ARBA" id="ARBA00023242"/>
    </source>
</evidence>
<protein>
    <recommendedName>
        <fullName evidence="3">DNA helicase</fullName>
        <ecNumber evidence="3">3.6.4.12</ecNumber>
    </recommendedName>
</protein>
<evidence type="ECO:0000256" key="4">
    <source>
        <dbReference type="ARBA" id="ARBA00022705"/>
    </source>
</evidence>
<keyword evidence="8 11" id="KW-0067">ATP-binding</keyword>
<dbReference type="FunFam" id="2.20.28.10:FF:000003">
    <property type="entry name" value="DNA helicase"/>
    <property type="match status" value="1"/>
</dbReference>
<dbReference type="PANTHER" id="PTHR11630">
    <property type="entry name" value="DNA REPLICATION LICENSING FACTOR MCM FAMILY MEMBER"/>
    <property type="match status" value="1"/>
</dbReference>
<dbReference type="GO" id="GO:0042555">
    <property type="term" value="C:MCM complex"/>
    <property type="evidence" value="ECO:0007669"/>
    <property type="project" value="InterPro"/>
</dbReference>
<name>A0A4D9CVR5_9STRA</name>
<dbReference type="InterPro" id="IPR027925">
    <property type="entry name" value="MCM_N"/>
</dbReference>
<evidence type="ECO:0000313" key="14">
    <source>
        <dbReference type="EMBL" id="TFJ81583.1"/>
    </source>
</evidence>
<feature type="compositionally biased region" description="Polar residues" evidence="12">
    <location>
        <begin position="95"/>
        <end position="105"/>
    </location>
</feature>
<evidence type="ECO:0000256" key="1">
    <source>
        <dbReference type="ARBA" id="ARBA00004123"/>
    </source>
</evidence>
<dbReference type="SMART" id="SM00350">
    <property type="entry name" value="MCM"/>
    <property type="match status" value="1"/>
</dbReference>
<keyword evidence="10" id="KW-0539">Nucleus</keyword>
<evidence type="ECO:0000259" key="13">
    <source>
        <dbReference type="PROSITE" id="PS50051"/>
    </source>
</evidence>
<evidence type="ECO:0000256" key="11">
    <source>
        <dbReference type="RuleBase" id="RU004070"/>
    </source>
</evidence>
<dbReference type="PROSITE" id="PS00847">
    <property type="entry name" value="MCM_1"/>
    <property type="match status" value="1"/>
</dbReference>
<dbReference type="InterPro" id="IPR041562">
    <property type="entry name" value="MCM_lid"/>
</dbReference>
<gene>
    <name evidence="14" type="ORF">NSK_006834</name>
</gene>
<dbReference type="FunFam" id="3.40.50.300:FF:000217">
    <property type="entry name" value="DNA helicase"/>
    <property type="match status" value="1"/>
</dbReference>
<dbReference type="GO" id="GO:0005524">
    <property type="term" value="F:ATP binding"/>
    <property type="evidence" value="ECO:0007669"/>
    <property type="project" value="UniProtKB-KW"/>
</dbReference>
<keyword evidence="4" id="KW-0235">DNA replication</keyword>
<comment type="similarity">
    <text evidence="2 11">Belongs to the MCM family.</text>
</comment>
<evidence type="ECO:0000256" key="3">
    <source>
        <dbReference type="ARBA" id="ARBA00012551"/>
    </source>
</evidence>
<sequence length="1123" mass="121112">MEDSENDARDNAGVPETGACAVVSSISPSIASARPAAAAAVPAGGEMSSTMDMEDMETMPQMLDFSEVETLQQGHSVEMASSHLPAPLPVAAQAGTVSSQSQAPSATHRETLSPTSKQGLPAYVASSPPAGMHDASLGSFPTTRTIPAAAAAATAAAALAVAGIASPTARQEGTASTHRPVITLDAPSPGAPLPAAATLSPSSQASPPPRTRLVARSPGANGAPFTSGRSLPARPPPFGREGGGKSTPRALWGWICWKTRGWKRREGAGGEEEEEEEVEVGVGEAEAEAEAEEEEGEGTMSWEVWAGERRLVEPGDADLEGAVIWGTTYPILHFVRRFRQFLRRYRLPTAPGEEEGEGEGESHYLSLIRTAIANRDLGINLNCRHLWNFLPARRLYHVITHYPQETVSFMDKVVNEEAARMRGEGGGEGGGEGEDGRRIQVRLFNLKRVSKMRNLNPEDVDHLVALRGMVIRCSTIIPELHLGCFRCFMCGFEVLVENDRGRIEEPVRCEHCQAKEAMELLTNRCAYTNKQIIRMQETPDEIPEGETPNSLTLFAFDELTDAVRPGDRVEVTGILRAAPRRVHPRLTTLRSVYKTHVEALHFSHVDKDMKVEAGPGEGTGRSGPAGVDGEGVGVGTTGSDTTRMRGLHLPASRVAEIKALSQDPRIYEKLSRAVAPSIWGMEDVKKGVLCLLFGGTDKKAGARKERRGWERRAGRRERAGGRAGGRAGLAPEGTGAGMDGDRREGEEEEEEEEEDPGAVNCRGDINILLCGDPGTSKSQILLYVHNLAPRGIYTSGKGSSAVGLTASVIRDVETKELVLESGALVLSDQGVCCIDEFDKMSETTRAILHEAMEQQTVSIAKAGIICTLNARTSILASANPVDSRYNPRLSVVENIQLPPTLLSRFDLIYLVLDSPDEDKDRRLARHLISLYYEEPAVEAPDVDHALLKDYIAYARAHVFPVLSEEAGEQLIQGYLGLRGSGGEGKTITATPRQLESLIRLSEALAKIRLATVVEQSDVVEAMRLMAEATLKAATDPETGKLDLGNIDGTSRDREARQLLAAAVKEFLGARKGLRLSVSEIRQGVQAQSTVEVKQGLLVEVLRKELEPEGVVKYLPASHTVLIQ</sequence>
<evidence type="ECO:0000256" key="9">
    <source>
        <dbReference type="ARBA" id="ARBA00023125"/>
    </source>
</evidence>
<feature type="region of interest" description="Disordered" evidence="12">
    <location>
        <begin position="701"/>
        <end position="758"/>
    </location>
</feature>
<dbReference type="GO" id="GO:0005634">
    <property type="term" value="C:nucleus"/>
    <property type="evidence" value="ECO:0007669"/>
    <property type="project" value="UniProtKB-SubCell"/>
</dbReference>
<dbReference type="CDD" id="cd17755">
    <property type="entry name" value="MCM4"/>
    <property type="match status" value="1"/>
</dbReference>
<dbReference type="InterPro" id="IPR031327">
    <property type="entry name" value="MCM"/>
</dbReference>
<keyword evidence="6" id="KW-0378">Hydrolase</keyword>
<dbReference type="Gene3D" id="3.40.50.300">
    <property type="entry name" value="P-loop containing nucleotide triphosphate hydrolases"/>
    <property type="match status" value="1"/>
</dbReference>
<feature type="compositionally biased region" description="Basic and acidic residues" evidence="12">
    <location>
        <begin position="701"/>
        <end position="720"/>
    </location>
</feature>
<dbReference type="PRINTS" id="PR01657">
    <property type="entry name" value="MCMFAMILY"/>
</dbReference>
<dbReference type="PROSITE" id="PS50051">
    <property type="entry name" value="MCM_2"/>
    <property type="match status" value="1"/>
</dbReference>
<feature type="compositionally biased region" description="Gly residues" evidence="12">
    <location>
        <begin position="615"/>
        <end position="636"/>
    </location>
</feature>
<dbReference type="GO" id="GO:0017116">
    <property type="term" value="F:single-stranded DNA helicase activity"/>
    <property type="evidence" value="ECO:0007669"/>
    <property type="project" value="TreeGrafter"/>
</dbReference>
<evidence type="ECO:0000256" key="8">
    <source>
        <dbReference type="ARBA" id="ARBA00022840"/>
    </source>
</evidence>
<dbReference type="GO" id="GO:0000727">
    <property type="term" value="P:double-strand break repair via break-induced replication"/>
    <property type="evidence" value="ECO:0007669"/>
    <property type="project" value="TreeGrafter"/>
</dbReference>
<keyword evidence="15" id="KW-1185">Reference proteome</keyword>
<dbReference type="EMBL" id="SDOX01000122">
    <property type="protein sequence ID" value="TFJ81583.1"/>
    <property type="molecule type" value="Genomic_DNA"/>
</dbReference>
<keyword evidence="9 11" id="KW-0238">DNA-binding</keyword>
<evidence type="ECO:0000256" key="5">
    <source>
        <dbReference type="ARBA" id="ARBA00022741"/>
    </source>
</evidence>